<keyword evidence="2" id="KW-1185">Reference proteome</keyword>
<evidence type="ECO:0000313" key="1">
    <source>
        <dbReference type="EMBL" id="KAJ8617157.1"/>
    </source>
</evidence>
<dbReference type="Proteomes" id="UP001234297">
    <property type="component" value="Chromosome 4"/>
</dbReference>
<organism evidence="1 2">
    <name type="scientific">Persea americana</name>
    <name type="common">Avocado</name>
    <dbReference type="NCBI Taxonomy" id="3435"/>
    <lineage>
        <taxon>Eukaryota</taxon>
        <taxon>Viridiplantae</taxon>
        <taxon>Streptophyta</taxon>
        <taxon>Embryophyta</taxon>
        <taxon>Tracheophyta</taxon>
        <taxon>Spermatophyta</taxon>
        <taxon>Magnoliopsida</taxon>
        <taxon>Magnoliidae</taxon>
        <taxon>Laurales</taxon>
        <taxon>Lauraceae</taxon>
        <taxon>Persea</taxon>
    </lineage>
</organism>
<accession>A0ACC2K7S4</accession>
<protein>
    <submittedName>
        <fullName evidence="1">Uncharacterized protein</fullName>
    </submittedName>
</protein>
<proteinExistence type="predicted"/>
<reference evidence="1 2" key="1">
    <citation type="journal article" date="2022" name="Hortic Res">
        <title>A haplotype resolved chromosomal level avocado genome allows analysis of novel avocado genes.</title>
        <authorList>
            <person name="Nath O."/>
            <person name="Fletcher S.J."/>
            <person name="Hayward A."/>
            <person name="Shaw L.M."/>
            <person name="Masouleh A.K."/>
            <person name="Furtado A."/>
            <person name="Henry R.J."/>
            <person name="Mitter N."/>
        </authorList>
    </citation>
    <scope>NUCLEOTIDE SEQUENCE [LARGE SCALE GENOMIC DNA]</scope>
    <source>
        <strain evidence="2">cv. Hass</strain>
    </source>
</reference>
<evidence type="ECO:0000313" key="2">
    <source>
        <dbReference type="Proteomes" id="UP001234297"/>
    </source>
</evidence>
<comment type="caution">
    <text evidence="1">The sequence shown here is derived from an EMBL/GenBank/DDBJ whole genome shotgun (WGS) entry which is preliminary data.</text>
</comment>
<gene>
    <name evidence="1" type="ORF">MRB53_013343</name>
</gene>
<dbReference type="EMBL" id="CM056812">
    <property type="protein sequence ID" value="KAJ8617157.1"/>
    <property type="molecule type" value="Genomic_DNA"/>
</dbReference>
<name>A0ACC2K7S4_PERAE</name>
<sequence>MQFSLLPSFFLLLLFISPQFSPTSATRRMKASNETIYRVSKSLCGGCASESLQFLSDHNMVRAAHGEVPLAWDFQLEKYAKWWAGQRKGDCKLEHSFPEDDFKYGENIFWGGGSAWTPTDAVHDWADEEKYYSYRSNSCAAGQMCGHYTQIVWNSTQRLGCARVVCNSGDVFMTCNYDPPGDYFGERPY</sequence>